<dbReference type="Gene3D" id="1.10.287.70">
    <property type="match status" value="1"/>
</dbReference>
<accession>A0ABC9DE44</accession>
<evidence type="ECO:0000256" key="15">
    <source>
        <dbReference type="SAM" id="SignalP"/>
    </source>
</evidence>
<evidence type="ECO:0000256" key="14">
    <source>
        <dbReference type="SAM" id="Phobius"/>
    </source>
</evidence>
<feature type="transmembrane region" description="Helical" evidence="14">
    <location>
        <begin position="237"/>
        <end position="255"/>
    </location>
</feature>
<evidence type="ECO:0000256" key="6">
    <source>
        <dbReference type="ARBA" id="ARBA00022989"/>
    </source>
</evidence>
<dbReference type="AlphaFoldDB" id="A0ABC9DE44"/>
<evidence type="ECO:0000256" key="11">
    <source>
        <dbReference type="ARBA" id="ARBA00023286"/>
    </source>
</evidence>
<keyword evidence="4 14" id="KW-0812">Transmembrane</keyword>
<dbReference type="SUPFAM" id="SSF53850">
    <property type="entry name" value="Periplasmic binding protein-like II"/>
    <property type="match status" value="1"/>
</dbReference>
<dbReference type="Gene3D" id="3.40.190.10">
    <property type="entry name" value="Periplasmic binding protein-like II"/>
    <property type="match status" value="1"/>
</dbReference>
<feature type="chain" id="PRO_5044839516" description="Ionotropic glutamate receptor C-terminal domain-containing protein" evidence="15">
    <location>
        <begin position="32"/>
        <end position="573"/>
    </location>
</feature>
<dbReference type="Pfam" id="PF00060">
    <property type="entry name" value="Lig_chan"/>
    <property type="match status" value="1"/>
</dbReference>
<dbReference type="EMBL" id="OZ075143">
    <property type="protein sequence ID" value="CAL5037235.1"/>
    <property type="molecule type" value="Genomic_DNA"/>
</dbReference>
<sequence>MEWPRRRCGRLLAIVVSLLVILLASTGDASARPWRAGVVADGGVPAASDAGSRSHRAGGVSKAAYHMAALHACGSRGDANVDQLPKCADATVPRDYVNLIAVPRKHVFQNFVNAAIDIFGAATRKLESIPCYELCAFNGTYDELVQNVSKRVFDGAVGDMTITDDRAKIVDFTMPYAPSGVALLVLADNDSKPSIQWIFLKPLTKELWLTTVGFFFFTGFVVWVIEWPRNPAYQGPSLAQFSTASYFAFSTLTFSHGQIIRSSLSKVAVVIWCFAVLVLVQSYTANLSSMLTAKRLQPSVTGLDQLVRNGDSIGYQEGAFVRSFLRNKGVKENKLKAFKNQTEYAEALRKGSKNGGVSAIVDEIPYLSYFLSDQSNKEFEMGERLYKTPGLGFVFPRGSPLVHNLSVAILNLTAGNESARIEQEWLGSAAVLKGDSSRIDDSAPLTLRSFSGLFVITGSVSATMTVISIVRSVYAKYFRAKGSESQGAGRNSGVAHLGEFSALQNDTGNGSVDGQRLQEVRDNDSQVSHGNGRSTDDEGAASPMQGSMSNGSVPGVLVQIEMSNSSQGVGSAL</sequence>
<keyword evidence="3" id="KW-0813">Transport</keyword>
<evidence type="ECO:0000256" key="1">
    <source>
        <dbReference type="ARBA" id="ARBA00004141"/>
    </source>
</evidence>
<feature type="signal peptide" evidence="15">
    <location>
        <begin position="1"/>
        <end position="31"/>
    </location>
</feature>
<keyword evidence="7" id="KW-0406">Ion transport</keyword>
<dbReference type="PANTHER" id="PTHR18966">
    <property type="entry name" value="IONOTROPIC GLUTAMATE RECEPTOR"/>
    <property type="match status" value="1"/>
</dbReference>
<dbReference type="Proteomes" id="UP001497457">
    <property type="component" value="Chromosome 33rd"/>
</dbReference>
<feature type="region of interest" description="Disordered" evidence="13">
    <location>
        <begin position="521"/>
        <end position="552"/>
    </location>
</feature>
<protein>
    <recommendedName>
        <fullName evidence="16">Ionotropic glutamate receptor C-terminal domain-containing protein</fullName>
    </recommendedName>
</protein>
<feature type="transmembrane region" description="Helical" evidence="14">
    <location>
        <begin position="267"/>
        <end position="285"/>
    </location>
</feature>
<keyword evidence="18" id="KW-1185">Reference proteome</keyword>
<keyword evidence="10" id="KW-0325">Glycoprotein</keyword>
<proteinExistence type="inferred from homology"/>
<keyword evidence="12" id="KW-0407">Ion channel</keyword>
<evidence type="ECO:0000256" key="2">
    <source>
        <dbReference type="ARBA" id="ARBA00008685"/>
    </source>
</evidence>
<dbReference type="GO" id="GO:0016020">
    <property type="term" value="C:membrane"/>
    <property type="evidence" value="ECO:0007669"/>
    <property type="project" value="UniProtKB-SubCell"/>
</dbReference>
<evidence type="ECO:0000256" key="10">
    <source>
        <dbReference type="ARBA" id="ARBA00023180"/>
    </source>
</evidence>
<keyword evidence="11" id="KW-1071">Ligand-gated ion channel</keyword>
<comment type="similarity">
    <text evidence="2">Belongs to the glutamate-gated ion channel (TC 1.A.10.1) family.</text>
</comment>
<dbReference type="FunFam" id="1.10.287.70:FF:000037">
    <property type="entry name" value="Glutamate receptor"/>
    <property type="match status" value="1"/>
</dbReference>
<reference evidence="17 18" key="2">
    <citation type="submission" date="2024-10" db="EMBL/GenBank/DDBJ databases">
        <authorList>
            <person name="Ryan C."/>
        </authorList>
    </citation>
    <scope>NUCLEOTIDE SEQUENCE [LARGE SCALE GENOMIC DNA]</scope>
</reference>
<evidence type="ECO:0000256" key="5">
    <source>
        <dbReference type="ARBA" id="ARBA00022729"/>
    </source>
</evidence>
<dbReference type="SMART" id="SM00079">
    <property type="entry name" value="PBPe"/>
    <property type="match status" value="1"/>
</dbReference>
<evidence type="ECO:0000313" key="17">
    <source>
        <dbReference type="EMBL" id="CAL5037235.1"/>
    </source>
</evidence>
<name>A0ABC9DE44_9POAL</name>
<feature type="transmembrane region" description="Helical" evidence="14">
    <location>
        <begin position="207"/>
        <end position="225"/>
    </location>
</feature>
<feature type="transmembrane region" description="Helical" evidence="14">
    <location>
        <begin position="450"/>
        <end position="474"/>
    </location>
</feature>
<keyword evidence="5 15" id="KW-0732">Signal</keyword>
<keyword evidence="8 14" id="KW-0472">Membrane</keyword>
<dbReference type="InterPro" id="IPR001320">
    <property type="entry name" value="Iontro_rcpt_C"/>
</dbReference>
<evidence type="ECO:0000259" key="16">
    <source>
        <dbReference type="SMART" id="SM00079"/>
    </source>
</evidence>
<evidence type="ECO:0000256" key="12">
    <source>
        <dbReference type="ARBA" id="ARBA00023303"/>
    </source>
</evidence>
<dbReference type="GO" id="GO:0034220">
    <property type="term" value="P:monoatomic ion transmembrane transport"/>
    <property type="evidence" value="ECO:0007669"/>
    <property type="project" value="UniProtKB-KW"/>
</dbReference>
<feature type="domain" description="Ionotropic glutamate receptor C-terminal" evidence="16">
    <location>
        <begin position="99"/>
        <end position="428"/>
    </location>
</feature>
<comment type="subcellular location">
    <subcellularLocation>
        <location evidence="1">Membrane</location>
        <topology evidence="1">Multi-pass membrane protein</topology>
    </subcellularLocation>
</comment>
<reference evidence="18" key="1">
    <citation type="submission" date="2024-06" db="EMBL/GenBank/DDBJ databases">
        <authorList>
            <person name="Ryan C."/>
        </authorList>
    </citation>
    <scope>NUCLEOTIDE SEQUENCE [LARGE SCALE GENOMIC DNA]</scope>
</reference>
<evidence type="ECO:0000256" key="9">
    <source>
        <dbReference type="ARBA" id="ARBA00023170"/>
    </source>
</evidence>
<evidence type="ECO:0000256" key="4">
    <source>
        <dbReference type="ARBA" id="ARBA00022692"/>
    </source>
</evidence>
<evidence type="ECO:0000256" key="3">
    <source>
        <dbReference type="ARBA" id="ARBA00022448"/>
    </source>
</evidence>
<evidence type="ECO:0000256" key="13">
    <source>
        <dbReference type="SAM" id="MobiDB-lite"/>
    </source>
</evidence>
<evidence type="ECO:0000313" key="18">
    <source>
        <dbReference type="Proteomes" id="UP001497457"/>
    </source>
</evidence>
<keyword evidence="9" id="KW-0675">Receptor</keyword>
<evidence type="ECO:0000256" key="8">
    <source>
        <dbReference type="ARBA" id="ARBA00023136"/>
    </source>
</evidence>
<dbReference type="InterPro" id="IPR015683">
    <property type="entry name" value="Ionotropic_Glu_rcpt"/>
</dbReference>
<organism evidence="17 18">
    <name type="scientific">Urochloa decumbens</name>
    <dbReference type="NCBI Taxonomy" id="240449"/>
    <lineage>
        <taxon>Eukaryota</taxon>
        <taxon>Viridiplantae</taxon>
        <taxon>Streptophyta</taxon>
        <taxon>Embryophyta</taxon>
        <taxon>Tracheophyta</taxon>
        <taxon>Spermatophyta</taxon>
        <taxon>Magnoliopsida</taxon>
        <taxon>Liliopsida</taxon>
        <taxon>Poales</taxon>
        <taxon>Poaceae</taxon>
        <taxon>PACMAD clade</taxon>
        <taxon>Panicoideae</taxon>
        <taxon>Panicodae</taxon>
        <taxon>Paniceae</taxon>
        <taxon>Melinidinae</taxon>
        <taxon>Urochloa</taxon>
    </lineage>
</organism>
<gene>
    <name evidence="17" type="ORF">URODEC1_LOCUS84380</name>
</gene>
<keyword evidence="6 14" id="KW-1133">Transmembrane helix</keyword>
<evidence type="ECO:0000256" key="7">
    <source>
        <dbReference type="ARBA" id="ARBA00023065"/>
    </source>
</evidence>